<feature type="domain" description="RsdA/BaiN/AoA(So)-like Rossmann fold-like" evidence="4">
    <location>
        <begin position="8"/>
        <end position="408"/>
    </location>
</feature>
<dbReference type="NCBIfam" id="TIGR00275">
    <property type="entry name" value="aminoacetone oxidase family FAD-binding enzyme"/>
    <property type="match status" value="1"/>
</dbReference>
<evidence type="ECO:0000259" key="5">
    <source>
        <dbReference type="Pfam" id="PF22780"/>
    </source>
</evidence>
<dbReference type="SUPFAM" id="SSF160996">
    <property type="entry name" value="HI0933 insert domain-like"/>
    <property type="match status" value="1"/>
</dbReference>
<dbReference type="InterPro" id="IPR055178">
    <property type="entry name" value="RsdA/BaiN/AoA(So)-like_dom"/>
</dbReference>
<dbReference type="InterPro" id="IPR004792">
    <property type="entry name" value="BaiN-like"/>
</dbReference>
<dbReference type="eggNOG" id="COG2081">
    <property type="taxonomic scope" value="Bacteria"/>
</dbReference>
<dbReference type="Gene3D" id="2.40.30.10">
    <property type="entry name" value="Translation factors"/>
    <property type="match status" value="1"/>
</dbReference>
<keyword evidence="3" id="KW-0274">FAD</keyword>
<dbReference type="Proteomes" id="UP000001572">
    <property type="component" value="Chromosome"/>
</dbReference>
<dbReference type="Pfam" id="PF22780">
    <property type="entry name" value="HI0933_like_1st"/>
    <property type="match status" value="1"/>
</dbReference>
<dbReference type="PRINTS" id="PR00368">
    <property type="entry name" value="FADPNR"/>
</dbReference>
<dbReference type="Gene3D" id="1.10.8.260">
    <property type="entry name" value="HI0933 insert domain-like"/>
    <property type="match status" value="1"/>
</dbReference>
<dbReference type="InterPro" id="IPR036188">
    <property type="entry name" value="FAD/NAD-bd_sf"/>
</dbReference>
<dbReference type="KEGG" id="amt:Amet_1334"/>
<feature type="domain" description="RsdA/BaiN/AoA(So)-like insert" evidence="5">
    <location>
        <begin position="193"/>
        <end position="355"/>
    </location>
</feature>
<keyword evidence="7" id="KW-1185">Reference proteome</keyword>
<dbReference type="AlphaFoldDB" id="A6TMW8"/>
<protein>
    <submittedName>
        <fullName evidence="6">HI0933 family protein</fullName>
    </submittedName>
</protein>
<evidence type="ECO:0000313" key="6">
    <source>
        <dbReference type="EMBL" id="ABR47536.1"/>
    </source>
</evidence>
<dbReference type="PANTHER" id="PTHR42887:SF2">
    <property type="entry name" value="OS12G0638800 PROTEIN"/>
    <property type="match status" value="1"/>
</dbReference>
<evidence type="ECO:0000256" key="1">
    <source>
        <dbReference type="ARBA" id="ARBA00001974"/>
    </source>
</evidence>
<dbReference type="RefSeq" id="WP_012062577.1">
    <property type="nucleotide sequence ID" value="NC_009633.1"/>
</dbReference>
<organism evidence="6 7">
    <name type="scientific">Alkaliphilus metalliredigens (strain QYMF)</name>
    <dbReference type="NCBI Taxonomy" id="293826"/>
    <lineage>
        <taxon>Bacteria</taxon>
        <taxon>Bacillati</taxon>
        <taxon>Bacillota</taxon>
        <taxon>Clostridia</taxon>
        <taxon>Peptostreptococcales</taxon>
        <taxon>Natronincolaceae</taxon>
        <taxon>Alkaliphilus</taxon>
    </lineage>
</organism>
<dbReference type="InterPro" id="IPR057661">
    <property type="entry name" value="RsdA/BaiN/AoA(So)_Rossmann"/>
</dbReference>
<dbReference type="PRINTS" id="PR00411">
    <property type="entry name" value="PNDRDTASEI"/>
</dbReference>
<sequence>MNKKETKTILVIGGGAAGMIASIAATRQGAQVIILEKMNRVGKKILATGNGRCNLTNIHTDLIHFHGNNVQFIRSVLGQFSVEETINFFEYLGIAHKVEEGKVYPFSDQAASVLDVLRYEMNQLGVKEHCDAEVREIHATKQGFTLALSNGKQIKGDRIIVTTGGKASPQLGSNGSGYDLVKPFGHLLIPPFPALVQLNLKAHFLKALKGVKFNGLAEVNSNNKSLRREEGEILFTDYGISGPPILQLSRKAGEVLQNKEKPWIQLDLFPHLTTEELKEQLMIRLGYQPEKPLDFALIGLLNKRLIPVVLKETKIQPIQKLSHEVSDEEMNRLVSFLKGWRIEIEGTQDWKQAQVTAGGIDVNGINPKTLESKLVPGMYFAGEILDIDGDCGGFNLQWAWSSGYIAGEQAATE</sequence>
<evidence type="ECO:0000259" key="4">
    <source>
        <dbReference type="Pfam" id="PF03486"/>
    </source>
</evidence>
<accession>A6TMW8</accession>
<dbReference type="SUPFAM" id="SSF51905">
    <property type="entry name" value="FAD/NAD(P)-binding domain"/>
    <property type="match status" value="1"/>
</dbReference>
<dbReference type="OrthoDB" id="9773233at2"/>
<dbReference type="Gene3D" id="3.50.50.60">
    <property type="entry name" value="FAD/NAD(P)-binding domain"/>
    <property type="match status" value="1"/>
</dbReference>
<evidence type="ECO:0000313" key="7">
    <source>
        <dbReference type="Proteomes" id="UP000001572"/>
    </source>
</evidence>
<dbReference type="STRING" id="293826.Amet_1334"/>
<dbReference type="Pfam" id="PF03486">
    <property type="entry name" value="HI0933_like"/>
    <property type="match status" value="1"/>
</dbReference>
<keyword evidence="2" id="KW-0285">Flavoprotein</keyword>
<name>A6TMW8_ALKMQ</name>
<reference evidence="7" key="1">
    <citation type="journal article" date="2016" name="Genome Announc.">
        <title>Complete genome sequence of Alkaliphilus metalliredigens strain QYMF, an alkaliphilic and metal-reducing bacterium isolated from borax-contaminated leachate ponds.</title>
        <authorList>
            <person name="Hwang C."/>
            <person name="Copeland A."/>
            <person name="Lucas S."/>
            <person name="Lapidus A."/>
            <person name="Barry K."/>
            <person name="Detter J.C."/>
            <person name="Glavina Del Rio T."/>
            <person name="Hammon N."/>
            <person name="Israni S."/>
            <person name="Dalin E."/>
            <person name="Tice H."/>
            <person name="Pitluck S."/>
            <person name="Chertkov O."/>
            <person name="Brettin T."/>
            <person name="Bruce D."/>
            <person name="Han C."/>
            <person name="Schmutz J."/>
            <person name="Larimer F."/>
            <person name="Land M.L."/>
            <person name="Hauser L."/>
            <person name="Kyrpides N."/>
            <person name="Mikhailova N."/>
            <person name="Ye Q."/>
            <person name="Zhou J."/>
            <person name="Richardson P."/>
            <person name="Fields M.W."/>
        </authorList>
    </citation>
    <scope>NUCLEOTIDE SEQUENCE [LARGE SCALE GENOMIC DNA]</scope>
    <source>
        <strain evidence="7">QYMF</strain>
    </source>
</reference>
<dbReference type="HOGENOM" id="CLU_025174_3_1_9"/>
<comment type="cofactor">
    <cofactor evidence="1">
        <name>FAD</name>
        <dbReference type="ChEBI" id="CHEBI:57692"/>
    </cofactor>
</comment>
<dbReference type="InterPro" id="IPR023166">
    <property type="entry name" value="BaiN-like_dom_sf"/>
</dbReference>
<dbReference type="PANTHER" id="PTHR42887">
    <property type="entry name" value="OS12G0638800 PROTEIN"/>
    <property type="match status" value="1"/>
</dbReference>
<proteinExistence type="predicted"/>
<evidence type="ECO:0000256" key="2">
    <source>
        <dbReference type="ARBA" id="ARBA00022630"/>
    </source>
</evidence>
<gene>
    <name evidence="6" type="ordered locus">Amet_1334</name>
</gene>
<evidence type="ECO:0000256" key="3">
    <source>
        <dbReference type="ARBA" id="ARBA00022827"/>
    </source>
</evidence>
<dbReference type="EMBL" id="CP000724">
    <property type="protein sequence ID" value="ABR47536.1"/>
    <property type="molecule type" value="Genomic_DNA"/>
</dbReference>